<dbReference type="RefSeq" id="WP_013384003.1">
    <property type="nucleotide sequence ID" value="NC_017384.1"/>
</dbReference>
<protein>
    <submittedName>
        <fullName evidence="1">Uncharacterized protein</fullName>
    </submittedName>
</protein>
<gene>
    <name evidence="1" type="ordered locus">KVU_0707</name>
</gene>
<dbReference type="AlphaFoldDB" id="F9Y4I9"/>
<name>F9Y4I9_KETVW</name>
<keyword evidence="2" id="KW-1185">Reference proteome</keyword>
<dbReference type="Proteomes" id="UP000000692">
    <property type="component" value="Chromosome"/>
</dbReference>
<sequence>MSADLLIRLNGAERRAKALMNFLGLKGSSSTTLLWMVDCCNDSAAEITRLRAELAEAREVKSLAWGPRNDEDAHPDELVAGDYAIWAERHQFELLFWSIPIGRFGALRDAQAFANSHHTSRILAALKGGA</sequence>
<reference evidence="1 2" key="1">
    <citation type="journal article" date="2011" name="J. Bacteriol.">
        <title>Complete genome sequence of the industrial strain Ketogulonicigenium vulgare WSH-001.</title>
        <authorList>
            <person name="Liu L."/>
            <person name="Li Y."/>
            <person name="Zhang J."/>
            <person name="Zhou Z."/>
            <person name="Liu J."/>
            <person name="Li X."/>
            <person name="Zhou J."/>
            <person name="Du G."/>
            <person name="Wang L."/>
            <person name="Chen J."/>
        </authorList>
    </citation>
    <scope>NUCLEOTIDE SEQUENCE [LARGE SCALE GENOMIC DNA]</scope>
    <source>
        <strain evidence="1 2">WSH-001</strain>
    </source>
</reference>
<evidence type="ECO:0000313" key="2">
    <source>
        <dbReference type="Proteomes" id="UP000000692"/>
    </source>
</evidence>
<dbReference type="EMBL" id="CP002018">
    <property type="protein sequence ID" value="AEM40546.1"/>
    <property type="molecule type" value="Genomic_DNA"/>
</dbReference>
<dbReference type="KEGG" id="kvl:KVU_0707"/>
<dbReference type="HOGENOM" id="CLU_1935219_0_0_5"/>
<accession>F9Y4I9</accession>
<organism evidence="1 2">
    <name type="scientific">Ketogulonicigenium vulgare (strain WSH-001)</name>
    <dbReference type="NCBI Taxonomy" id="759362"/>
    <lineage>
        <taxon>Bacteria</taxon>
        <taxon>Pseudomonadati</taxon>
        <taxon>Pseudomonadota</taxon>
        <taxon>Alphaproteobacteria</taxon>
        <taxon>Rhodobacterales</taxon>
        <taxon>Roseobacteraceae</taxon>
        <taxon>Ketogulonicigenium</taxon>
    </lineage>
</organism>
<proteinExistence type="predicted"/>
<evidence type="ECO:0000313" key="1">
    <source>
        <dbReference type="EMBL" id="AEM40546.1"/>
    </source>
</evidence>